<keyword evidence="2" id="KW-1185">Reference proteome</keyword>
<dbReference type="Proteomes" id="UP000187209">
    <property type="component" value="Unassembled WGS sequence"/>
</dbReference>
<sequence length="67" mass="7759">MSKQNINADFIKLLEREIKRLSPSLSLSMRTSDPLGQILEIVRIAVDTMIEEKKSLESEYTMMLIFI</sequence>
<protein>
    <submittedName>
        <fullName evidence="1">Uncharacterized protein</fullName>
    </submittedName>
</protein>
<proteinExistence type="predicted"/>
<comment type="caution">
    <text evidence="1">The sequence shown here is derived from an EMBL/GenBank/DDBJ whole genome shotgun (WGS) entry which is preliminary data.</text>
</comment>
<name>A0A1R2BSD1_9CILI</name>
<evidence type="ECO:0000313" key="2">
    <source>
        <dbReference type="Proteomes" id="UP000187209"/>
    </source>
</evidence>
<evidence type="ECO:0000313" key="1">
    <source>
        <dbReference type="EMBL" id="OMJ79732.1"/>
    </source>
</evidence>
<gene>
    <name evidence="1" type="ORF">SteCoe_20212</name>
</gene>
<organism evidence="1 2">
    <name type="scientific">Stentor coeruleus</name>
    <dbReference type="NCBI Taxonomy" id="5963"/>
    <lineage>
        <taxon>Eukaryota</taxon>
        <taxon>Sar</taxon>
        <taxon>Alveolata</taxon>
        <taxon>Ciliophora</taxon>
        <taxon>Postciliodesmatophora</taxon>
        <taxon>Heterotrichea</taxon>
        <taxon>Heterotrichida</taxon>
        <taxon>Stentoridae</taxon>
        <taxon>Stentor</taxon>
    </lineage>
</organism>
<reference evidence="1 2" key="1">
    <citation type="submission" date="2016-11" db="EMBL/GenBank/DDBJ databases">
        <title>The macronuclear genome of Stentor coeruleus: a giant cell with tiny introns.</title>
        <authorList>
            <person name="Slabodnick M."/>
            <person name="Ruby J.G."/>
            <person name="Reiff S.B."/>
            <person name="Swart E.C."/>
            <person name="Gosai S."/>
            <person name="Prabakaran S."/>
            <person name="Witkowska E."/>
            <person name="Larue G.E."/>
            <person name="Fisher S."/>
            <person name="Freeman R.M."/>
            <person name="Gunawardena J."/>
            <person name="Chu W."/>
            <person name="Stover N.A."/>
            <person name="Gregory B.D."/>
            <person name="Nowacki M."/>
            <person name="Derisi J."/>
            <person name="Roy S.W."/>
            <person name="Marshall W.F."/>
            <person name="Sood P."/>
        </authorList>
    </citation>
    <scope>NUCLEOTIDE SEQUENCE [LARGE SCALE GENOMIC DNA]</scope>
    <source>
        <strain evidence="1">WM001</strain>
    </source>
</reference>
<dbReference type="EMBL" id="MPUH01000457">
    <property type="protein sequence ID" value="OMJ79732.1"/>
    <property type="molecule type" value="Genomic_DNA"/>
</dbReference>
<accession>A0A1R2BSD1</accession>
<dbReference type="AlphaFoldDB" id="A0A1R2BSD1"/>